<sequence>MSLELEEKLTGARIVKQIWRLEICNIVLSFFYRMWFSNFVISTSMIIIRESLKIAYGYRVIATSNSPTSNVKIRARTILSYNSISQLASFSSVTAKADVIAIDHRRLIEQMP</sequence>
<gene>
    <name evidence="1" type="primary">OSJNBa0007C23.11</name>
</gene>
<proteinExistence type="predicted"/>
<evidence type="ECO:0000313" key="2">
    <source>
        <dbReference type="Proteomes" id="UP000000763"/>
    </source>
</evidence>
<reference evidence="2" key="2">
    <citation type="journal article" date="2008" name="Nucleic Acids Res.">
        <title>The rice annotation project database (RAP-DB): 2008 update.</title>
        <authorList>
            <consortium name="The rice annotation project (RAP)"/>
        </authorList>
    </citation>
    <scope>GENOME REANNOTATION</scope>
    <source>
        <strain evidence="2">cv. Nipponbare</strain>
    </source>
</reference>
<dbReference type="AlphaFoldDB" id="Q60E42"/>
<accession>Q60E42</accession>
<dbReference type="EMBL" id="AC136519">
    <property type="protein sequence ID" value="AAV24917.1"/>
    <property type="molecule type" value="Genomic_DNA"/>
</dbReference>
<protein>
    <submittedName>
        <fullName evidence="1">Uncharacterized protein</fullName>
    </submittedName>
</protein>
<organism evidence="1 2">
    <name type="scientific">Oryza sativa subsp. japonica</name>
    <name type="common">Rice</name>
    <dbReference type="NCBI Taxonomy" id="39947"/>
    <lineage>
        <taxon>Eukaryota</taxon>
        <taxon>Viridiplantae</taxon>
        <taxon>Streptophyta</taxon>
        <taxon>Embryophyta</taxon>
        <taxon>Tracheophyta</taxon>
        <taxon>Spermatophyta</taxon>
        <taxon>Magnoliopsida</taxon>
        <taxon>Liliopsida</taxon>
        <taxon>Poales</taxon>
        <taxon>Poaceae</taxon>
        <taxon>BOP clade</taxon>
        <taxon>Oryzoideae</taxon>
        <taxon>Oryzeae</taxon>
        <taxon>Oryzinae</taxon>
        <taxon>Oryza</taxon>
        <taxon>Oryza sativa</taxon>
    </lineage>
</organism>
<evidence type="ECO:0000313" key="1">
    <source>
        <dbReference type="EMBL" id="AAV24917.1"/>
    </source>
</evidence>
<name>Q60E42_ORYSJ</name>
<dbReference type="Proteomes" id="UP000000763">
    <property type="component" value="Chromosome 5"/>
</dbReference>
<reference evidence="2" key="1">
    <citation type="journal article" date="2005" name="Nature">
        <title>The map-based sequence of the rice genome.</title>
        <authorList>
            <consortium name="International rice genome sequencing project (IRGSP)"/>
            <person name="Matsumoto T."/>
            <person name="Wu J."/>
            <person name="Kanamori H."/>
            <person name="Katayose Y."/>
            <person name="Fujisawa M."/>
            <person name="Namiki N."/>
            <person name="Mizuno H."/>
            <person name="Yamamoto K."/>
            <person name="Antonio B.A."/>
            <person name="Baba T."/>
            <person name="Sakata K."/>
            <person name="Nagamura Y."/>
            <person name="Aoki H."/>
            <person name="Arikawa K."/>
            <person name="Arita K."/>
            <person name="Bito T."/>
            <person name="Chiden Y."/>
            <person name="Fujitsuka N."/>
            <person name="Fukunaka R."/>
            <person name="Hamada M."/>
            <person name="Harada C."/>
            <person name="Hayashi A."/>
            <person name="Hijishita S."/>
            <person name="Honda M."/>
            <person name="Hosokawa S."/>
            <person name="Ichikawa Y."/>
            <person name="Idonuma A."/>
            <person name="Iijima M."/>
            <person name="Ikeda M."/>
            <person name="Ikeno M."/>
            <person name="Ito K."/>
            <person name="Ito S."/>
            <person name="Ito T."/>
            <person name="Ito Y."/>
            <person name="Ito Y."/>
            <person name="Iwabuchi A."/>
            <person name="Kamiya K."/>
            <person name="Karasawa W."/>
            <person name="Kurita K."/>
            <person name="Katagiri S."/>
            <person name="Kikuta A."/>
            <person name="Kobayashi H."/>
            <person name="Kobayashi N."/>
            <person name="Machita K."/>
            <person name="Maehara T."/>
            <person name="Masukawa M."/>
            <person name="Mizubayashi T."/>
            <person name="Mukai Y."/>
            <person name="Nagasaki H."/>
            <person name="Nagata Y."/>
            <person name="Naito S."/>
            <person name="Nakashima M."/>
            <person name="Nakama Y."/>
            <person name="Nakamichi Y."/>
            <person name="Nakamura M."/>
            <person name="Meguro A."/>
            <person name="Negishi M."/>
            <person name="Ohta I."/>
            <person name="Ohta T."/>
            <person name="Okamoto M."/>
            <person name="Ono N."/>
            <person name="Saji S."/>
            <person name="Sakaguchi M."/>
            <person name="Sakai K."/>
            <person name="Shibata M."/>
            <person name="Shimokawa T."/>
            <person name="Song J."/>
            <person name="Takazaki Y."/>
            <person name="Terasawa K."/>
            <person name="Tsugane M."/>
            <person name="Tsuji K."/>
            <person name="Ueda S."/>
            <person name="Waki K."/>
            <person name="Yamagata H."/>
            <person name="Yamamoto M."/>
            <person name="Yamamoto S."/>
            <person name="Yamane H."/>
            <person name="Yoshiki S."/>
            <person name="Yoshihara R."/>
            <person name="Yukawa K."/>
            <person name="Zhong H."/>
            <person name="Yano M."/>
            <person name="Yuan Q."/>
            <person name="Ouyang S."/>
            <person name="Liu J."/>
            <person name="Jones K.M."/>
            <person name="Gansberger K."/>
            <person name="Moffat K."/>
            <person name="Hill J."/>
            <person name="Bera J."/>
            <person name="Fadrosh D."/>
            <person name="Jin S."/>
            <person name="Johri S."/>
            <person name="Kim M."/>
            <person name="Overton L."/>
            <person name="Reardon M."/>
            <person name="Tsitrin T."/>
            <person name="Vuong H."/>
            <person name="Weaver B."/>
            <person name="Ciecko A."/>
            <person name="Tallon L."/>
            <person name="Jackson J."/>
            <person name="Pai G."/>
            <person name="Aken S.V."/>
            <person name="Utterback T."/>
            <person name="Reidmuller S."/>
            <person name="Feldblyum T."/>
            <person name="Hsiao J."/>
            <person name="Zismann V."/>
            <person name="Iobst S."/>
            <person name="de Vazeille A.R."/>
            <person name="Buell C.R."/>
            <person name="Ying K."/>
            <person name="Li Y."/>
            <person name="Lu T."/>
            <person name="Huang Y."/>
            <person name="Zhao Q."/>
            <person name="Feng Q."/>
            <person name="Zhang L."/>
            <person name="Zhu J."/>
            <person name="Weng Q."/>
            <person name="Mu J."/>
            <person name="Lu Y."/>
            <person name="Fan D."/>
            <person name="Liu Y."/>
            <person name="Guan J."/>
            <person name="Zhang Y."/>
            <person name="Yu S."/>
            <person name="Liu X."/>
            <person name="Zhang Y."/>
            <person name="Hong G."/>
            <person name="Han B."/>
            <person name="Choisne N."/>
            <person name="Demange N."/>
            <person name="Orjeda G."/>
            <person name="Samain S."/>
            <person name="Cattolico L."/>
            <person name="Pelletier E."/>
            <person name="Couloux A."/>
            <person name="Segurens B."/>
            <person name="Wincker P."/>
            <person name="D'Hont A."/>
            <person name="Scarpelli C."/>
            <person name="Weissenbach J."/>
            <person name="Salanoubat M."/>
            <person name="Quetier F."/>
            <person name="Yu Y."/>
            <person name="Kim H.R."/>
            <person name="Rambo T."/>
            <person name="Currie J."/>
            <person name="Collura K."/>
            <person name="Luo M."/>
            <person name="Yang T."/>
            <person name="Ammiraju J.S.S."/>
            <person name="Engler F."/>
            <person name="Soderlund C."/>
            <person name="Wing R.A."/>
            <person name="Palmer L.E."/>
            <person name="de la Bastide M."/>
            <person name="Spiegel L."/>
            <person name="Nascimento L."/>
            <person name="Zutavern T."/>
            <person name="O'Shaughnessy A."/>
            <person name="Dike S."/>
            <person name="Dedhia N."/>
            <person name="Preston R."/>
            <person name="Balija V."/>
            <person name="McCombie W.R."/>
            <person name="Chow T."/>
            <person name="Chen H."/>
            <person name="Chung M."/>
            <person name="Chen C."/>
            <person name="Shaw J."/>
            <person name="Wu H."/>
            <person name="Hsiao K."/>
            <person name="Chao Y."/>
            <person name="Chu M."/>
            <person name="Cheng C."/>
            <person name="Hour A."/>
            <person name="Lee P."/>
            <person name="Lin S."/>
            <person name="Lin Y."/>
            <person name="Liou J."/>
            <person name="Liu S."/>
            <person name="Hsing Y."/>
            <person name="Raghuvanshi S."/>
            <person name="Mohanty A."/>
            <person name="Bharti A.K."/>
            <person name="Gaur A."/>
            <person name="Gupta V."/>
            <person name="Kumar D."/>
            <person name="Ravi V."/>
            <person name="Vij S."/>
            <person name="Kapur A."/>
            <person name="Khurana P."/>
            <person name="Khurana P."/>
            <person name="Khurana J.P."/>
            <person name="Tyagi A.K."/>
            <person name="Gaikwad K."/>
            <person name="Singh A."/>
            <person name="Dalal V."/>
            <person name="Srivastava S."/>
            <person name="Dixit A."/>
            <person name="Pal A.K."/>
            <person name="Ghazi I.A."/>
            <person name="Yadav M."/>
            <person name="Pandit A."/>
            <person name="Bhargava A."/>
            <person name="Sureshbabu K."/>
            <person name="Batra K."/>
            <person name="Sharma T.R."/>
            <person name="Mohapatra T."/>
            <person name="Singh N.K."/>
            <person name="Messing J."/>
            <person name="Nelson A.B."/>
            <person name="Fuks G."/>
            <person name="Kavchok S."/>
            <person name="Keizer G."/>
            <person name="Linton E."/>
            <person name="Llaca V."/>
            <person name="Song R."/>
            <person name="Tanyolac B."/>
            <person name="Young S."/>
            <person name="Ho-Il K."/>
            <person name="Hahn J.H."/>
            <person name="Sangsakoo G."/>
            <person name="Vanavichit A."/>
            <person name="de Mattos Luiz.A.T."/>
            <person name="Zimmer P.D."/>
            <person name="Malone G."/>
            <person name="Dellagostin O."/>
            <person name="de Oliveira A.C."/>
            <person name="Bevan M."/>
            <person name="Bancroft I."/>
            <person name="Minx P."/>
            <person name="Cordum H."/>
            <person name="Wilson R."/>
            <person name="Cheng Z."/>
            <person name="Jin W."/>
            <person name="Jiang J."/>
            <person name="Leong S.A."/>
            <person name="Iwama H."/>
            <person name="Gojobori T."/>
            <person name="Itoh T."/>
            <person name="Niimura Y."/>
            <person name="Fujii Y."/>
            <person name="Habara T."/>
            <person name="Sakai H."/>
            <person name="Sato Y."/>
            <person name="Wilson G."/>
            <person name="Kumar K."/>
            <person name="McCouch S."/>
            <person name="Juretic N."/>
            <person name="Hoen D."/>
            <person name="Wright S."/>
            <person name="Bruskiewich R."/>
            <person name="Bureau T."/>
            <person name="Miyao A."/>
            <person name="Hirochika H."/>
            <person name="Nishikawa T."/>
            <person name="Kadowaki K."/>
            <person name="Sugiura M."/>
            <person name="Burr B."/>
            <person name="Sasaki T."/>
        </authorList>
    </citation>
    <scope>NUCLEOTIDE SEQUENCE [LARGE SCALE GENOMIC DNA]</scope>
    <source>
        <strain evidence="2">cv. Nipponbare</strain>
    </source>
</reference>